<feature type="chain" id="PRO_5004670046" description="Secreted protein" evidence="2">
    <location>
        <begin position="22"/>
        <end position="152"/>
    </location>
</feature>
<dbReference type="OrthoDB" id="347234at2759"/>
<dbReference type="RefSeq" id="XP_013249098.1">
    <property type="nucleotide sequence ID" value="XM_013393644.1"/>
</dbReference>
<name>U6GR51_EIMAC</name>
<dbReference type="AlphaFoldDB" id="U6GR51"/>
<evidence type="ECO:0000313" key="4">
    <source>
        <dbReference type="Proteomes" id="UP000018050"/>
    </source>
</evidence>
<dbReference type="EMBL" id="HG671471">
    <property type="protein sequence ID" value="CDI81064.1"/>
    <property type="molecule type" value="Genomic_DNA"/>
</dbReference>
<keyword evidence="4" id="KW-1185">Reference proteome</keyword>
<evidence type="ECO:0000313" key="3">
    <source>
        <dbReference type="EMBL" id="CDI81064.1"/>
    </source>
</evidence>
<feature type="signal peptide" evidence="2">
    <location>
        <begin position="1"/>
        <end position="21"/>
    </location>
</feature>
<protein>
    <recommendedName>
        <fullName evidence="5">Secreted protein</fullName>
    </recommendedName>
</protein>
<evidence type="ECO:0008006" key="5">
    <source>
        <dbReference type="Google" id="ProtNLM"/>
    </source>
</evidence>
<gene>
    <name evidence="3" type="ORF">EAH_00058620</name>
</gene>
<dbReference type="GeneID" id="25273932"/>
<keyword evidence="2" id="KW-0732">Signal</keyword>
<dbReference type="Proteomes" id="UP000018050">
    <property type="component" value="Unassembled WGS sequence"/>
</dbReference>
<accession>U6GR51</accession>
<proteinExistence type="predicted"/>
<evidence type="ECO:0000256" key="2">
    <source>
        <dbReference type="SAM" id="SignalP"/>
    </source>
</evidence>
<organism evidence="3 4">
    <name type="scientific">Eimeria acervulina</name>
    <name type="common">Coccidian parasite</name>
    <dbReference type="NCBI Taxonomy" id="5801"/>
    <lineage>
        <taxon>Eukaryota</taxon>
        <taxon>Sar</taxon>
        <taxon>Alveolata</taxon>
        <taxon>Apicomplexa</taxon>
        <taxon>Conoidasida</taxon>
        <taxon>Coccidia</taxon>
        <taxon>Eucoccidiorida</taxon>
        <taxon>Eimeriorina</taxon>
        <taxon>Eimeriidae</taxon>
        <taxon>Eimeria</taxon>
    </lineage>
</organism>
<evidence type="ECO:0000256" key="1">
    <source>
        <dbReference type="SAM" id="Coils"/>
    </source>
</evidence>
<sequence length="152" mass="16843">MRGRICIVTLLALLSAECCLSLLMKRPGGTEPVSVELAEEGVEAEAAPPSSASRFIELSHKARARKRYSHCLEDDCRFAAQSAKTRKTKEQKLKKKAKKLEKQAKEEKKIYLKNHTEAEYDVLKYQAIVEALQRENAAAPGGAEGGEEQQQG</sequence>
<keyword evidence="1" id="KW-0175">Coiled coil</keyword>
<dbReference type="OMA" id="MRGRICI"/>
<reference evidence="3" key="1">
    <citation type="submission" date="2013-10" db="EMBL/GenBank/DDBJ databases">
        <title>Genomic analysis of the causative agents of coccidiosis in chickens.</title>
        <authorList>
            <person name="Reid A.J."/>
            <person name="Blake D."/>
            <person name="Billington K."/>
            <person name="Browne H."/>
            <person name="Dunn M."/>
            <person name="Hung S."/>
            <person name="Kawahara F."/>
            <person name="Miranda-Saavedra D."/>
            <person name="Mourier T."/>
            <person name="Nagra H."/>
            <person name="Otto T.D."/>
            <person name="Rawlings N."/>
            <person name="Sanchez A."/>
            <person name="Sanders M."/>
            <person name="Subramaniam C."/>
            <person name="Tay Y."/>
            <person name="Dear P."/>
            <person name="Doerig C."/>
            <person name="Gruber A."/>
            <person name="Parkinson J."/>
            <person name="Shirley M."/>
            <person name="Wan K.L."/>
            <person name="Berriman M."/>
            <person name="Tomley F."/>
            <person name="Pain A."/>
        </authorList>
    </citation>
    <scope>NUCLEOTIDE SEQUENCE</scope>
    <source>
        <strain evidence="3">Houghton</strain>
    </source>
</reference>
<reference evidence="3" key="2">
    <citation type="submission" date="2013-10" db="EMBL/GenBank/DDBJ databases">
        <authorList>
            <person name="Aslett M."/>
        </authorList>
    </citation>
    <scope>NUCLEOTIDE SEQUENCE</scope>
    <source>
        <strain evidence="3">Houghton</strain>
    </source>
</reference>
<feature type="coiled-coil region" evidence="1">
    <location>
        <begin position="83"/>
        <end position="114"/>
    </location>
</feature>
<dbReference type="VEuPathDB" id="ToxoDB:EAH_00058620"/>